<name>A0A8H6TF15_9AGAR</name>
<dbReference type="Proteomes" id="UP000636479">
    <property type="component" value="Unassembled WGS sequence"/>
</dbReference>
<evidence type="ECO:0000256" key="1">
    <source>
        <dbReference type="SAM" id="MobiDB-lite"/>
    </source>
</evidence>
<gene>
    <name evidence="3" type="ORF">MIND_00124900</name>
</gene>
<organism evidence="3 4">
    <name type="scientific">Mycena indigotica</name>
    <dbReference type="NCBI Taxonomy" id="2126181"/>
    <lineage>
        <taxon>Eukaryota</taxon>
        <taxon>Fungi</taxon>
        <taxon>Dikarya</taxon>
        <taxon>Basidiomycota</taxon>
        <taxon>Agaricomycotina</taxon>
        <taxon>Agaricomycetes</taxon>
        <taxon>Agaricomycetidae</taxon>
        <taxon>Agaricales</taxon>
        <taxon>Marasmiineae</taxon>
        <taxon>Mycenaceae</taxon>
        <taxon>Mycena</taxon>
    </lineage>
</organism>
<evidence type="ECO:0000313" key="4">
    <source>
        <dbReference type="Proteomes" id="UP000636479"/>
    </source>
</evidence>
<sequence length="484" mass="52613">MIGNLNWDTYAVSILRGKDSKEQKSCHGSNLNALAGHSALVFQQLVAWHEEDGHPLGRPEEYAGTTSQPVQGATASFTFTGTQITVFATLASINSSDLFVECGIDGRVLPILPTTTSASDSPPFFHRPVFISDALTNGQHTLVMKGNSPSQSSLYFDYIIYETDARRTSTTGLIDDADTTNVVFSATQWRLDNTPLFMQQTSRYTGQAGGWVTVKYEFQDGDILSLFGTLGSQDQQFASQGSLSASVWFDDGQPVYLPSQNAPPPGQMIVNQKLYFSPPLTAGTHTFKFTYNAGTPLGVDYFLVEAGPPADTSSGGSSQGLATSLTRISVSTNILPTRTSLREAPTTAPVSSPARHDSHAVPLAPVFGAVGSIVVLLICIWVILWLQRRHAWRMRQLRPVPLDLGTVEPMSRFRSKRALAGERQTTFHSRVQDPEEALNVAGSSLPTEELVRILNSRLQNVVLDEQEEPPSYPEGMGEQGARAS</sequence>
<dbReference type="AlphaFoldDB" id="A0A8H6TF15"/>
<dbReference type="OrthoDB" id="3265734at2759"/>
<keyword evidence="2" id="KW-0472">Membrane</keyword>
<dbReference type="EMBL" id="JACAZF010000001">
    <property type="protein sequence ID" value="KAF7316069.1"/>
    <property type="molecule type" value="Genomic_DNA"/>
</dbReference>
<keyword evidence="4" id="KW-1185">Reference proteome</keyword>
<feature type="transmembrane region" description="Helical" evidence="2">
    <location>
        <begin position="363"/>
        <end position="386"/>
    </location>
</feature>
<comment type="caution">
    <text evidence="3">The sequence shown here is derived from an EMBL/GenBank/DDBJ whole genome shotgun (WGS) entry which is preliminary data.</text>
</comment>
<proteinExistence type="predicted"/>
<dbReference type="Gene3D" id="2.60.120.260">
    <property type="entry name" value="Galactose-binding domain-like"/>
    <property type="match status" value="1"/>
</dbReference>
<protein>
    <recommendedName>
        <fullName evidence="5">Transmembrane protein</fullName>
    </recommendedName>
</protein>
<evidence type="ECO:0008006" key="5">
    <source>
        <dbReference type="Google" id="ProtNLM"/>
    </source>
</evidence>
<keyword evidence="2" id="KW-1133">Transmembrane helix</keyword>
<keyword evidence="2" id="KW-0812">Transmembrane</keyword>
<evidence type="ECO:0000256" key="2">
    <source>
        <dbReference type="SAM" id="Phobius"/>
    </source>
</evidence>
<dbReference type="GeneID" id="59340698"/>
<dbReference type="RefSeq" id="XP_037226092.1">
    <property type="nucleotide sequence ID" value="XM_037358182.1"/>
</dbReference>
<reference evidence="3" key="1">
    <citation type="submission" date="2020-05" db="EMBL/GenBank/DDBJ databases">
        <title>Mycena genomes resolve the evolution of fungal bioluminescence.</title>
        <authorList>
            <person name="Tsai I.J."/>
        </authorList>
    </citation>
    <scope>NUCLEOTIDE SEQUENCE</scope>
    <source>
        <strain evidence="3">171206Taipei</strain>
    </source>
</reference>
<accession>A0A8H6TF15</accession>
<evidence type="ECO:0000313" key="3">
    <source>
        <dbReference type="EMBL" id="KAF7316069.1"/>
    </source>
</evidence>
<feature type="region of interest" description="Disordered" evidence="1">
    <location>
        <begin position="464"/>
        <end position="484"/>
    </location>
</feature>